<dbReference type="PROSITE" id="PS00022">
    <property type="entry name" value="EGF_1"/>
    <property type="match status" value="1"/>
</dbReference>
<dbReference type="AlphaFoldDB" id="A0A9N9KTD8"/>
<dbReference type="PROSITE" id="PS50026">
    <property type="entry name" value="EGF_3"/>
    <property type="match status" value="1"/>
</dbReference>
<feature type="domain" description="EGF-like" evidence="5">
    <location>
        <begin position="368"/>
        <end position="400"/>
    </location>
</feature>
<comment type="caution">
    <text evidence="3">Lacks conserved residue(s) required for the propagation of feature annotation.</text>
</comment>
<dbReference type="InterPro" id="IPR000742">
    <property type="entry name" value="EGF"/>
</dbReference>
<accession>A0A9N9KTD8</accession>
<comment type="caution">
    <text evidence="7">The sequence shown here is derived from an EMBL/GenBank/DDBJ whole genome shotgun (WGS) entry which is preliminary data.</text>
</comment>
<feature type="disulfide bond" evidence="3">
    <location>
        <begin position="372"/>
        <end position="382"/>
    </location>
</feature>
<reference evidence="7" key="1">
    <citation type="submission" date="2021-07" db="EMBL/GenBank/DDBJ databases">
        <authorList>
            <person name="Durling M."/>
        </authorList>
    </citation>
    <scope>NUCLEOTIDE SEQUENCE</scope>
</reference>
<evidence type="ECO:0000259" key="5">
    <source>
        <dbReference type="PROSITE" id="PS50026"/>
    </source>
</evidence>
<dbReference type="GO" id="GO:0016158">
    <property type="term" value="F:inositol hexakisphosphate 3-phosphatase activity"/>
    <property type="evidence" value="ECO:0007669"/>
    <property type="project" value="InterPro"/>
</dbReference>
<dbReference type="InterPro" id="IPR011042">
    <property type="entry name" value="6-blade_b-propeller_TolB-like"/>
</dbReference>
<dbReference type="Gene3D" id="2.120.10.30">
    <property type="entry name" value="TolB, C-terminal domain"/>
    <property type="match status" value="2"/>
</dbReference>
<dbReference type="EMBL" id="CAJVRL010000054">
    <property type="protein sequence ID" value="CAG8953890.1"/>
    <property type="molecule type" value="Genomic_DNA"/>
</dbReference>
<organism evidence="7 8">
    <name type="scientific">Hymenoscyphus fraxineus</name>
    <dbReference type="NCBI Taxonomy" id="746836"/>
    <lineage>
        <taxon>Eukaryota</taxon>
        <taxon>Fungi</taxon>
        <taxon>Dikarya</taxon>
        <taxon>Ascomycota</taxon>
        <taxon>Pezizomycotina</taxon>
        <taxon>Leotiomycetes</taxon>
        <taxon>Helotiales</taxon>
        <taxon>Helotiaceae</taxon>
        <taxon>Hymenoscyphus</taxon>
    </lineage>
</organism>
<keyword evidence="8" id="KW-1185">Reference proteome</keyword>
<dbReference type="PANTHER" id="PTHR14949:SF56">
    <property type="entry name" value="EGF-LIKE-DOMAIN, MULTIPLE 7"/>
    <property type="match status" value="1"/>
</dbReference>
<keyword evidence="2 3" id="KW-1015">Disulfide bond</keyword>
<dbReference type="SUPFAM" id="SSF50956">
    <property type="entry name" value="Thermostable phytase (3-phytase)"/>
    <property type="match status" value="2"/>
</dbReference>
<dbReference type="OrthoDB" id="10045365at2759"/>
<feature type="signal peptide" evidence="4">
    <location>
        <begin position="1"/>
        <end position="20"/>
    </location>
</feature>
<gene>
    <name evidence="7" type="ORF">HYFRA_00010851</name>
</gene>
<dbReference type="Pfam" id="PF02333">
    <property type="entry name" value="Phytase"/>
    <property type="match status" value="1"/>
</dbReference>
<name>A0A9N9KTD8_9HELO</name>
<proteinExistence type="predicted"/>
<feature type="domain" description="BPP" evidence="6">
    <location>
        <begin position="394"/>
        <end position="738"/>
    </location>
</feature>
<sequence>MRCILLSSHFLLLAAVGVLSQTTVVSTNLAISAKTSEVESDNTAIYYSAEPLLLGNDGLAATGGFHVYSLPTGSNSTLVEKESKTPGRTKLLATVYDIGSKDLILTIAQPDSVIRVFEVNGLQEVEEAGKSALGDWSALCTWKSTASGNQYFYLFGKKQVVRYLIRKNSAFEIIHTLNIPIEANSCSASAVTGQVYFSTDDGKEIYTFKATESTSIPEITALGEAEDEVTGLAIYVSQSSEYLLLGQKDSILVSTINFSILGSMKIAGVEDPEVSGFSIFQGCLPDYPAGYIAFALEDSEKKQFVISSLEPAFQALNLSVNTAYDPSFTSKDLTTPICDECNFSGFCTESLTTSSCECFAGFAGDCCGDFTCKDNCSGHGVCVGANECECQPGWGGLHCSFLLVEPEIETTANGGDGDDPAVWISPISPDQSRIITTTKSEQGAGLGIFDLQGKLLQAFPAGEPNNVDMIYNFPLSDNITTDLAYAACREDNTLCLFAMSPNGTLSNIAGGIQTLPEDYEPYGSCSYKSPKTGTQYLFVNNKKAEYLQYSLKSTLNGTLSTTLVRSFIGGSGGQVEGCVTDEENGYIFIGEEPSALWRYDAEPGTSTPEGTKIASVSTYSDFKPGDLYSDVEGVTHIPGKNSTQGYIIVSCQGVSAYNVYERAPPHAFVKTFTIVNSKGGVDHVSNTDGITAVGNRLNEQFPNGLIVVHDDSNELATGGTSDEASFKLVSLSDVLDELELENIDPEWNPRI</sequence>
<evidence type="ECO:0000256" key="3">
    <source>
        <dbReference type="PROSITE-ProRule" id="PRU00076"/>
    </source>
</evidence>
<dbReference type="Proteomes" id="UP000696280">
    <property type="component" value="Unassembled WGS sequence"/>
</dbReference>
<feature type="domain" description="BPP" evidence="6">
    <location>
        <begin position="19"/>
        <end position="316"/>
    </location>
</feature>
<dbReference type="PROSITE" id="PS01186">
    <property type="entry name" value="EGF_2"/>
    <property type="match status" value="1"/>
</dbReference>
<evidence type="ECO:0000313" key="7">
    <source>
        <dbReference type="EMBL" id="CAG8953890.1"/>
    </source>
</evidence>
<dbReference type="InterPro" id="IPR003431">
    <property type="entry name" value="B-propeller_Phytase"/>
</dbReference>
<evidence type="ECO:0000256" key="4">
    <source>
        <dbReference type="SAM" id="SignalP"/>
    </source>
</evidence>
<feature type="chain" id="PRO_5040216994" description="3-phytase" evidence="4">
    <location>
        <begin position="21"/>
        <end position="751"/>
    </location>
</feature>
<evidence type="ECO:0000313" key="8">
    <source>
        <dbReference type="Proteomes" id="UP000696280"/>
    </source>
</evidence>
<evidence type="ECO:0008006" key="9">
    <source>
        <dbReference type="Google" id="ProtNLM"/>
    </source>
</evidence>
<keyword evidence="1 4" id="KW-0732">Signal</keyword>
<evidence type="ECO:0000259" key="6">
    <source>
        <dbReference type="PROSITE" id="PS51662"/>
    </source>
</evidence>
<evidence type="ECO:0000256" key="2">
    <source>
        <dbReference type="ARBA" id="ARBA00023157"/>
    </source>
</evidence>
<protein>
    <recommendedName>
        <fullName evidence="9">3-phytase</fullName>
    </recommendedName>
</protein>
<dbReference type="InterPro" id="IPR050969">
    <property type="entry name" value="Dev_Signal_Modulators"/>
</dbReference>
<evidence type="ECO:0000256" key="1">
    <source>
        <dbReference type="ARBA" id="ARBA00022729"/>
    </source>
</evidence>
<dbReference type="PANTHER" id="PTHR14949">
    <property type="entry name" value="EGF-LIKE-DOMAIN, MULTIPLE 7, 8"/>
    <property type="match status" value="1"/>
</dbReference>
<feature type="disulfide bond" evidence="3">
    <location>
        <begin position="390"/>
        <end position="399"/>
    </location>
</feature>
<dbReference type="Gene3D" id="2.10.25.10">
    <property type="entry name" value="Laminin"/>
    <property type="match status" value="1"/>
</dbReference>
<keyword evidence="3" id="KW-0245">EGF-like domain</keyword>
<dbReference type="PROSITE" id="PS51662">
    <property type="entry name" value="BP_PHYTASE"/>
    <property type="match status" value="2"/>
</dbReference>